<keyword evidence="1" id="KW-0812">Transmembrane</keyword>
<dbReference type="Gene3D" id="1.10.10.1320">
    <property type="entry name" value="Anti-sigma factor, zinc-finger domain"/>
    <property type="match status" value="1"/>
</dbReference>
<name>K9U8J5_CHAP6</name>
<keyword evidence="1" id="KW-1133">Transmembrane helix</keyword>
<evidence type="ECO:0000313" key="4">
    <source>
        <dbReference type="Proteomes" id="UP000010366"/>
    </source>
</evidence>
<dbReference type="eggNOG" id="COG5662">
    <property type="taxonomic scope" value="Bacteria"/>
</dbReference>
<accession>K9U8J5</accession>
<organism evidence="3 4">
    <name type="scientific">Chamaesiphon minutus (strain ATCC 27169 / PCC 6605)</name>
    <dbReference type="NCBI Taxonomy" id="1173020"/>
    <lineage>
        <taxon>Bacteria</taxon>
        <taxon>Bacillati</taxon>
        <taxon>Cyanobacteriota</taxon>
        <taxon>Cyanophyceae</taxon>
        <taxon>Gomontiellales</taxon>
        <taxon>Chamaesiphonaceae</taxon>
        <taxon>Chamaesiphon</taxon>
    </lineage>
</organism>
<dbReference type="AlphaFoldDB" id="K9U8J5"/>
<sequence length="165" mass="17989">MTDNFDWERSGAILDERFELLSAYLDGEVTASERQQVEAWLATDRAFQHQYRQLQQINQAMPCLTVPSSQSAEALATGVFGKLDRQRNRKFAWFGGGAIAATFLAALTGLGGLFGGNSIQQQFANNKANTPAPLMLALNDPILSIPAKTENAIELPMTSPEVNAD</sequence>
<keyword evidence="4" id="KW-1185">Reference proteome</keyword>
<keyword evidence="1" id="KW-0472">Membrane</keyword>
<gene>
    <name evidence="3" type="ORF">Cha6605_0085</name>
</gene>
<feature type="transmembrane region" description="Helical" evidence="1">
    <location>
        <begin position="91"/>
        <end position="114"/>
    </location>
</feature>
<dbReference type="OrthoDB" id="463972at2"/>
<dbReference type="Proteomes" id="UP000010366">
    <property type="component" value="Chromosome"/>
</dbReference>
<feature type="domain" description="Putative zinc-finger" evidence="2">
    <location>
        <begin position="19"/>
        <end position="39"/>
    </location>
</feature>
<proteinExistence type="predicted"/>
<dbReference type="KEGG" id="cmp:Cha6605_0085"/>
<dbReference type="HOGENOM" id="CLU_113197_1_0_3"/>
<dbReference type="RefSeq" id="WP_015157587.1">
    <property type="nucleotide sequence ID" value="NC_019697.1"/>
</dbReference>
<protein>
    <recommendedName>
        <fullName evidence="2">Putative zinc-finger domain-containing protein</fullName>
    </recommendedName>
</protein>
<evidence type="ECO:0000259" key="2">
    <source>
        <dbReference type="Pfam" id="PF13490"/>
    </source>
</evidence>
<dbReference type="InterPro" id="IPR027383">
    <property type="entry name" value="Znf_put"/>
</dbReference>
<dbReference type="Pfam" id="PF13490">
    <property type="entry name" value="zf-HC2"/>
    <property type="match status" value="1"/>
</dbReference>
<dbReference type="PATRIC" id="fig|1173020.3.peg.93"/>
<dbReference type="EMBL" id="CP003600">
    <property type="protein sequence ID" value="AFY91392.1"/>
    <property type="molecule type" value="Genomic_DNA"/>
</dbReference>
<dbReference type="InterPro" id="IPR041916">
    <property type="entry name" value="Anti_sigma_zinc_sf"/>
</dbReference>
<evidence type="ECO:0000256" key="1">
    <source>
        <dbReference type="SAM" id="Phobius"/>
    </source>
</evidence>
<reference evidence="3 4" key="1">
    <citation type="submission" date="2012-05" db="EMBL/GenBank/DDBJ databases">
        <title>Finished chromosome of genome of Chamaesiphon sp. PCC 6605.</title>
        <authorList>
            <consortium name="US DOE Joint Genome Institute"/>
            <person name="Gugger M."/>
            <person name="Coursin T."/>
            <person name="Rippka R."/>
            <person name="Tandeau De Marsac N."/>
            <person name="Huntemann M."/>
            <person name="Wei C.-L."/>
            <person name="Han J."/>
            <person name="Detter J.C."/>
            <person name="Han C."/>
            <person name="Tapia R."/>
            <person name="Chen A."/>
            <person name="Kyrpides N."/>
            <person name="Mavromatis K."/>
            <person name="Markowitz V."/>
            <person name="Szeto E."/>
            <person name="Ivanova N."/>
            <person name="Pagani I."/>
            <person name="Pati A."/>
            <person name="Goodwin L."/>
            <person name="Nordberg H.P."/>
            <person name="Cantor M.N."/>
            <person name="Hua S.X."/>
            <person name="Woyke T."/>
            <person name="Kerfeld C.A."/>
        </authorList>
    </citation>
    <scope>NUCLEOTIDE SEQUENCE [LARGE SCALE GENOMIC DNA]</scope>
    <source>
        <strain evidence="4">ATCC 27169 / PCC 6605</strain>
    </source>
</reference>
<evidence type="ECO:0000313" key="3">
    <source>
        <dbReference type="EMBL" id="AFY91392.1"/>
    </source>
</evidence>
<dbReference type="STRING" id="1173020.Cha6605_0085"/>